<dbReference type="UniPathway" id="UPA00704">
    <property type="reaction ID" value="UER00715"/>
</dbReference>
<dbReference type="PANTHER" id="PTHR46566:SF1">
    <property type="entry name" value="1-PHOSPHOFRUCTOKINASE"/>
    <property type="match status" value="1"/>
</dbReference>
<keyword evidence="5 7" id="KW-0067">ATP-binding</keyword>
<dbReference type="InterPro" id="IPR017583">
    <property type="entry name" value="Tagatose/fructose_Pkinase"/>
</dbReference>
<evidence type="ECO:0000256" key="4">
    <source>
        <dbReference type="ARBA" id="ARBA00022777"/>
    </source>
</evidence>
<dbReference type="InterPro" id="IPR022463">
    <property type="entry name" value="1-PFruKinase"/>
</dbReference>
<comment type="pathway">
    <text evidence="7">Carbohydrate metabolism; D-tagatose 6-phosphate degradation; D-glyceraldehyde 3-phosphate and glycerone phosphate from D-tagatose 6-phosphate: step 1/2.</text>
</comment>
<dbReference type="NCBIfam" id="TIGR03828">
    <property type="entry name" value="pfkB"/>
    <property type="match status" value="1"/>
</dbReference>
<evidence type="ECO:0000259" key="9">
    <source>
        <dbReference type="Pfam" id="PF00294"/>
    </source>
</evidence>
<evidence type="ECO:0000256" key="3">
    <source>
        <dbReference type="ARBA" id="ARBA00022741"/>
    </source>
</evidence>
<dbReference type="GO" id="GO:0044281">
    <property type="term" value="P:small molecule metabolic process"/>
    <property type="evidence" value="ECO:0007669"/>
    <property type="project" value="UniProtKB-ARBA"/>
</dbReference>
<accession>A0A846ME93</accession>
<proteinExistence type="inferred from homology"/>
<comment type="catalytic activity">
    <reaction evidence="6 8">
        <text>beta-D-fructose 1-phosphate + ATP = beta-D-fructose 1,6-bisphosphate + ADP + H(+)</text>
        <dbReference type="Rhea" id="RHEA:14213"/>
        <dbReference type="ChEBI" id="CHEBI:15378"/>
        <dbReference type="ChEBI" id="CHEBI:30616"/>
        <dbReference type="ChEBI" id="CHEBI:32966"/>
        <dbReference type="ChEBI" id="CHEBI:138881"/>
        <dbReference type="ChEBI" id="CHEBI:456216"/>
        <dbReference type="EC" id="2.7.1.56"/>
    </reaction>
</comment>
<dbReference type="InterPro" id="IPR029056">
    <property type="entry name" value="Ribokinase-like"/>
</dbReference>
<dbReference type="GO" id="GO:0005829">
    <property type="term" value="C:cytosol"/>
    <property type="evidence" value="ECO:0007669"/>
    <property type="project" value="TreeGrafter"/>
</dbReference>
<gene>
    <name evidence="10" type="ORF">BDD39_000990</name>
</gene>
<keyword evidence="2 7" id="KW-0808">Transferase</keyword>
<dbReference type="InterPro" id="IPR002173">
    <property type="entry name" value="Carboh/pur_kinase_PfkB_CS"/>
</dbReference>
<comment type="function">
    <text evidence="8">Catalyzes the ATP-dependent phosphorylation of fructose-l-phosphate to fructose-l,6-bisphosphate.</text>
</comment>
<evidence type="ECO:0000256" key="1">
    <source>
        <dbReference type="ARBA" id="ARBA00005380"/>
    </source>
</evidence>
<dbReference type="InterPro" id="IPR011611">
    <property type="entry name" value="PfkB_dom"/>
</dbReference>
<organism evidence="10 11">
    <name type="scientific">Saccharococcus thermophilus</name>
    <dbReference type="NCBI Taxonomy" id="29396"/>
    <lineage>
        <taxon>Bacteria</taxon>
        <taxon>Bacillati</taxon>
        <taxon>Bacillota</taxon>
        <taxon>Bacilli</taxon>
        <taxon>Bacillales</taxon>
        <taxon>Anoxybacillaceae</taxon>
        <taxon>Saccharococcus</taxon>
    </lineage>
</organism>
<dbReference type="GO" id="GO:0005988">
    <property type="term" value="P:lactose metabolic process"/>
    <property type="evidence" value="ECO:0007669"/>
    <property type="project" value="UniProtKB-KW"/>
</dbReference>
<evidence type="ECO:0000256" key="2">
    <source>
        <dbReference type="ARBA" id="ARBA00022679"/>
    </source>
</evidence>
<dbReference type="Gene3D" id="3.40.1190.20">
    <property type="match status" value="1"/>
</dbReference>
<dbReference type="CDD" id="cd01164">
    <property type="entry name" value="FruK_PfkB_like"/>
    <property type="match status" value="1"/>
</dbReference>
<comment type="catalytic activity">
    <reaction evidence="7">
        <text>D-tagatofuranose 6-phosphate + ATP = D-tagatofuranose 1,6-bisphosphate + ADP + H(+)</text>
        <dbReference type="Rhea" id="RHEA:12420"/>
        <dbReference type="ChEBI" id="CHEBI:15378"/>
        <dbReference type="ChEBI" id="CHEBI:30616"/>
        <dbReference type="ChEBI" id="CHEBI:58694"/>
        <dbReference type="ChEBI" id="CHEBI:58695"/>
        <dbReference type="ChEBI" id="CHEBI:456216"/>
        <dbReference type="EC" id="2.7.1.144"/>
    </reaction>
</comment>
<evidence type="ECO:0000256" key="8">
    <source>
        <dbReference type="RuleBase" id="RU369061"/>
    </source>
</evidence>
<name>A0A846ME93_9BACL</name>
<dbReference type="PROSITE" id="PS00584">
    <property type="entry name" value="PFKB_KINASES_2"/>
    <property type="match status" value="1"/>
</dbReference>
<evidence type="ECO:0000256" key="6">
    <source>
        <dbReference type="ARBA" id="ARBA00047745"/>
    </source>
</evidence>
<dbReference type="AlphaFoldDB" id="A0A846ME93"/>
<dbReference type="GO" id="GO:0008662">
    <property type="term" value="F:1-phosphofructokinase activity"/>
    <property type="evidence" value="ECO:0007669"/>
    <property type="project" value="UniProtKB-UniRule"/>
</dbReference>
<feature type="domain" description="Carbohydrate kinase PfkB" evidence="9">
    <location>
        <begin position="7"/>
        <end position="284"/>
    </location>
</feature>
<comment type="similarity">
    <text evidence="1">Belongs to the carbohydrate kinase pfkB family.</text>
</comment>
<dbReference type="SUPFAM" id="SSF53613">
    <property type="entry name" value="Ribokinase-like"/>
    <property type="match status" value="1"/>
</dbReference>
<keyword evidence="7" id="KW-0423">Lactose metabolism</keyword>
<evidence type="ECO:0000256" key="5">
    <source>
        <dbReference type="ARBA" id="ARBA00022840"/>
    </source>
</evidence>
<dbReference type="EC" id="2.7.1.144" evidence="7"/>
<dbReference type="RefSeq" id="WP_166908743.1">
    <property type="nucleotide sequence ID" value="NZ_JAASRS010000001.1"/>
</dbReference>
<dbReference type="EMBL" id="JAASRS010000001">
    <property type="protein sequence ID" value="NIK14480.1"/>
    <property type="molecule type" value="Genomic_DNA"/>
</dbReference>
<comment type="caution">
    <text evidence="10">The sequence shown here is derived from an EMBL/GenBank/DDBJ whole genome shotgun (WGS) entry which is preliminary data.</text>
</comment>
<evidence type="ECO:0000313" key="10">
    <source>
        <dbReference type="EMBL" id="NIK14480.1"/>
    </source>
</evidence>
<protein>
    <recommendedName>
        <fullName evidence="7">Tagatose-6-phosphate kinase</fullName>
        <ecNumber evidence="7">2.7.1.144</ecNumber>
    </recommendedName>
</protein>
<keyword evidence="4 8" id="KW-0418">Kinase</keyword>
<dbReference type="GO" id="GO:2001059">
    <property type="term" value="P:D-tagatose 6-phosphate catabolic process"/>
    <property type="evidence" value="ECO:0007669"/>
    <property type="project" value="UniProtKB-UniPathway"/>
</dbReference>
<dbReference type="NCBIfam" id="TIGR03168">
    <property type="entry name" value="1-PFK"/>
    <property type="match status" value="1"/>
</dbReference>
<dbReference type="GO" id="GO:0009024">
    <property type="term" value="F:tagatose-6-phosphate kinase activity"/>
    <property type="evidence" value="ECO:0007669"/>
    <property type="project" value="UniProtKB-EC"/>
</dbReference>
<dbReference type="FunFam" id="3.40.1190.20:FF:000001">
    <property type="entry name" value="Phosphofructokinase"/>
    <property type="match status" value="1"/>
</dbReference>
<dbReference type="Pfam" id="PF00294">
    <property type="entry name" value="PfkB"/>
    <property type="match status" value="1"/>
</dbReference>
<dbReference type="PANTHER" id="PTHR46566">
    <property type="entry name" value="1-PHOSPHOFRUCTOKINASE-RELATED"/>
    <property type="match status" value="1"/>
</dbReference>
<keyword evidence="3 7" id="KW-0547">Nucleotide-binding</keyword>
<dbReference type="GO" id="GO:0016052">
    <property type="term" value="P:carbohydrate catabolic process"/>
    <property type="evidence" value="ECO:0007669"/>
    <property type="project" value="UniProtKB-ARBA"/>
</dbReference>
<keyword evidence="11" id="KW-1185">Reference proteome</keyword>
<comment type="similarity">
    <text evidence="7">Belongs to the carbohydrate kinase PfkB family. LacC subfamily.</text>
</comment>
<dbReference type="Proteomes" id="UP000532769">
    <property type="component" value="Unassembled WGS sequence"/>
</dbReference>
<evidence type="ECO:0000313" key="11">
    <source>
        <dbReference type="Proteomes" id="UP000532769"/>
    </source>
</evidence>
<sequence length="305" mass="32698">MIYTCTLNPSVDYIVQLDELRVGELNRAMKTLAFPGGKGINVSRVLKRLGVDSTALGFIGGFTGEFIEKELGKENIVCDFVKVPGNTRINVKLKAGLETEINGQGPTVKAEHEAQLLEKIRSLTGNDIIVLAGSVPSSMPSDVYEKICDEAKKRNAKVVVDTSGPALKALLAHKPFFAKPNHKELAELFGTRFQAKEEIIAYGRRLVEMGVENVIVSMAGNGAFYFNREVTLFAKAPQGTVKNSVGAGDSLVAGFLAAYVSGKTIDEAFAYGVASGSATAFSEDLCSKEDVEQLVNAVKVTRVAS</sequence>
<dbReference type="PROSITE" id="PS00583">
    <property type="entry name" value="PFKB_KINASES_1"/>
    <property type="match status" value="1"/>
</dbReference>
<dbReference type="PIRSF" id="PIRSF000535">
    <property type="entry name" value="1PFK/6PFK/LacC"/>
    <property type="match status" value="1"/>
</dbReference>
<reference evidence="10 11" key="1">
    <citation type="submission" date="2020-03" db="EMBL/GenBank/DDBJ databases">
        <title>Genomic Encyclopedia of Archaeal and Bacterial Type Strains, Phase II (KMG-II): from individual species to whole genera.</title>
        <authorList>
            <person name="Goeker M."/>
        </authorList>
    </citation>
    <scope>NUCLEOTIDE SEQUENCE [LARGE SCALE GENOMIC DNA]</scope>
    <source>
        <strain evidence="10 11">DSM 4749</strain>
    </source>
</reference>
<evidence type="ECO:0000256" key="7">
    <source>
        <dbReference type="PIRNR" id="PIRNR000535"/>
    </source>
</evidence>
<dbReference type="GO" id="GO:0005524">
    <property type="term" value="F:ATP binding"/>
    <property type="evidence" value="ECO:0007669"/>
    <property type="project" value="UniProtKB-UniRule"/>
</dbReference>